<evidence type="ECO:0000313" key="1">
    <source>
        <dbReference type="EMBL" id="PZO39138.1"/>
    </source>
</evidence>
<evidence type="ECO:0000313" key="2">
    <source>
        <dbReference type="Proteomes" id="UP000249081"/>
    </source>
</evidence>
<dbReference type="Proteomes" id="UP000249081">
    <property type="component" value="Unassembled WGS sequence"/>
</dbReference>
<accession>A0A2W4Y7B3</accession>
<sequence length="147" mass="16267">MAMRVPDTVWQGCFGDWQPLFIREYWLLLGHLAWQGFLRHGPGMVVCEIHGVTATVDWSCTAVPYTARFVPQAELATCWQDLSLAADQRPAVENAVATYDPAQDAMLLLLGDSQPYISCLKGWAVPPPECSRQMGDRSAEFALPPTA</sequence>
<proteinExistence type="predicted"/>
<dbReference type="AlphaFoldDB" id="A0A2W4Y7B3"/>
<gene>
    <name evidence="1" type="ORF">DCF17_13650</name>
</gene>
<organism evidence="1 2">
    <name type="scientific">Shackletoniella antarctica</name>
    <dbReference type="NCBI Taxonomy" id="268115"/>
    <lineage>
        <taxon>Bacteria</taxon>
        <taxon>Bacillati</taxon>
        <taxon>Cyanobacteriota</taxon>
        <taxon>Cyanophyceae</taxon>
        <taxon>Oculatellales</taxon>
        <taxon>Oculatellaceae</taxon>
        <taxon>Shackletoniella</taxon>
    </lineage>
</organism>
<name>A0A2W4Y7B3_9CYAN</name>
<comment type="caution">
    <text evidence="1">The sequence shown here is derived from an EMBL/GenBank/DDBJ whole genome shotgun (WGS) entry which is preliminary data.</text>
</comment>
<reference evidence="2" key="1">
    <citation type="submission" date="2018-04" db="EMBL/GenBank/DDBJ databases">
        <authorList>
            <person name="Cornet L."/>
        </authorList>
    </citation>
    <scope>NUCLEOTIDE SEQUENCE [LARGE SCALE GENOMIC DNA]</scope>
</reference>
<reference evidence="1 2" key="2">
    <citation type="submission" date="2018-06" db="EMBL/GenBank/DDBJ databases">
        <title>Metagenomic assembly of (sub)arctic Cyanobacteria and their associated microbiome from non-axenic cultures.</title>
        <authorList>
            <person name="Baurain D."/>
        </authorList>
    </citation>
    <scope>NUCLEOTIDE SEQUENCE [LARGE SCALE GENOMIC DNA]</scope>
    <source>
        <strain evidence="1">ULC041bin1</strain>
    </source>
</reference>
<dbReference type="EMBL" id="QBMN01000092">
    <property type="protein sequence ID" value="PZO39138.1"/>
    <property type="molecule type" value="Genomic_DNA"/>
</dbReference>
<protein>
    <submittedName>
        <fullName evidence="1">Uncharacterized protein</fullName>
    </submittedName>
</protein>